<dbReference type="OrthoDB" id="127751at2759"/>
<comment type="caution">
    <text evidence="8">The sequence shown here is derived from an EMBL/GenBank/DDBJ whole genome shotgun (WGS) entry which is preliminary data.</text>
</comment>
<keyword evidence="9" id="KW-1185">Reference proteome</keyword>
<name>A0A329S2G6_9STRA</name>
<evidence type="ECO:0008006" key="10">
    <source>
        <dbReference type="Google" id="ProtNLM"/>
    </source>
</evidence>
<evidence type="ECO:0000313" key="4">
    <source>
        <dbReference type="EMBL" id="KAG2913353.1"/>
    </source>
</evidence>
<feature type="region of interest" description="Disordered" evidence="1">
    <location>
        <begin position="110"/>
        <end position="130"/>
    </location>
</feature>
<reference evidence="3" key="2">
    <citation type="submission" date="2018-10" db="EMBL/GenBank/DDBJ databases">
        <title>Effector identification in a new, highly contiguous assembly of the strawberry crown rot pathogen Phytophthora cactorum.</title>
        <authorList>
            <person name="Armitage A.D."/>
            <person name="Nellist C.F."/>
            <person name="Bates H."/>
            <person name="Vickerstaff R.J."/>
            <person name="Harrison R.J."/>
        </authorList>
    </citation>
    <scope>NUCLEOTIDE SEQUENCE</scope>
    <source>
        <strain evidence="3">15-7</strain>
        <strain evidence="4">4032</strain>
        <strain evidence="5">4040</strain>
        <strain evidence="6">P415</strain>
        <strain evidence="7">P421</strain>
    </source>
</reference>
<dbReference type="AlphaFoldDB" id="A0A329S2G6"/>
<dbReference type="Proteomes" id="UP000697107">
    <property type="component" value="Unassembled WGS sequence"/>
</dbReference>
<evidence type="ECO:0000313" key="5">
    <source>
        <dbReference type="EMBL" id="KAG2931685.1"/>
    </source>
</evidence>
<dbReference type="SMART" id="SM01187">
    <property type="entry name" value="Elicitin"/>
    <property type="match status" value="3"/>
</dbReference>
<dbReference type="EMBL" id="RCMI01000395">
    <property type="protein sequence ID" value="KAG2913353.1"/>
    <property type="molecule type" value="Genomic_DNA"/>
</dbReference>
<evidence type="ECO:0000256" key="1">
    <source>
        <dbReference type="SAM" id="MobiDB-lite"/>
    </source>
</evidence>
<feature type="region of interest" description="Disordered" evidence="1">
    <location>
        <begin position="312"/>
        <end position="331"/>
    </location>
</feature>
<gene>
    <name evidence="8" type="ORF">PC110_g13906</name>
    <name evidence="3" type="ORF">PC113_g13179</name>
    <name evidence="4" type="ORF">PC115_g12096</name>
    <name evidence="5" type="ORF">PC117_g13383</name>
    <name evidence="6" type="ORF">PC118_g12763</name>
    <name evidence="7" type="ORF">PC129_g10256</name>
</gene>
<protein>
    <recommendedName>
        <fullName evidence="10">Elicitin</fullName>
    </recommendedName>
</protein>
<proteinExistence type="predicted"/>
<evidence type="ECO:0000313" key="9">
    <source>
        <dbReference type="Proteomes" id="UP000251314"/>
    </source>
</evidence>
<dbReference type="Proteomes" id="UP000736787">
    <property type="component" value="Unassembled WGS sequence"/>
</dbReference>
<dbReference type="GO" id="GO:0005576">
    <property type="term" value="C:extracellular region"/>
    <property type="evidence" value="ECO:0007669"/>
    <property type="project" value="InterPro"/>
</dbReference>
<feature type="signal peptide" evidence="2">
    <location>
        <begin position="1"/>
        <end position="20"/>
    </location>
</feature>
<evidence type="ECO:0000256" key="2">
    <source>
        <dbReference type="SAM" id="SignalP"/>
    </source>
</evidence>
<dbReference type="EMBL" id="RCMV01000334">
    <property type="protein sequence ID" value="KAG3218940.1"/>
    <property type="molecule type" value="Genomic_DNA"/>
</dbReference>
<dbReference type="VEuPathDB" id="FungiDB:PC110_g13906"/>
<dbReference type="EMBL" id="RCML01000419">
    <property type="protein sequence ID" value="KAG2977617.1"/>
    <property type="molecule type" value="Genomic_DNA"/>
</dbReference>
<feature type="chain" id="PRO_5040067838" description="Elicitin" evidence="2">
    <location>
        <begin position="21"/>
        <end position="353"/>
    </location>
</feature>
<organism evidence="8 9">
    <name type="scientific">Phytophthora cactorum</name>
    <dbReference type="NCBI Taxonomy" id="29920"/>
    <lineage>
        <taxon>Eukaryota</taxon>
        <taxon>Sar</taxon>
        <taxon>Stramenopiles</taxon>
        <taxon>Oomycota</taxon>
        <taxon>Peronosporomycetes</taxon>
        <taxon>Peronosporales</taxon>
        <taxon>Peronosporaceae</taxon>
        <taxon>Phytophthora</taxon>
    </lineage>
</organism>
<sequence>MSSCFLFGFALLFSTALVTSGTCTVFQIHTIIQGLDDVLSSGKCADYVTTSSSLSVPCDALSCIDIVEELASKLPDCALSDNGNSVNKKRELQNGLEDCSAESSASLSVEAVDSSTNSATTSTTSRSGHECSIADASTTADLYLEAASSPACGEYVAMDESTMTVFIYAPCSATQCVAVMETMVEQLPDCYTDEVNVKQDVLQSLTSCIGSSSAAGASQPNSGGECTDDEVSSLAYLANSIVASKECEAYVIATATDWYIQVPCSARTCLETMENAVQQMPDCEFEGMNYKKELGLEQQSCVNSGSASSSANNLRTAAPAPDGSASSTETSSSTVYSTSIARFTLVLVVVALC</sequence>
<evidence type="ECO:0000313" key="8">
    <source>
        <dbReference type="EMBL" id="RAW29738.1"/>
    </source>
</evidence>
<feature type="compositionally biased region" description="Low complexity" evidence="1">
    <location>
        <begin position="110"/>
        <end position="126"/>
    </location>
</feature>
<dbReference type="Proteomes" id="UP000774804">
    <property type="component" value="Unassembled WGS sequence"/>
</dbReference>
<dbReference type="EMBL" id="RCMK01000390">
    <property type="protein sequence ID" value="KAG2931685.1"/>
    <property type="molecule type" value="Genomic_DNA"/>
</dbReference>
<accession>A0A329S2G6</accession>
<evidence type="ECO:0000313" key="6">
    <source>
        <dbReference type="EMBL" id="KAG2977617.1"/>
    </source>
</evidence>
<dbReference type="Proteomes" id="UP000760860">
    <property type="component" value="Unassembled WGS sequence"/>
</dbReference>
<dbReference type="Proteomes" id="UP000735874">
    <property type="component" value="Unassembled WGS sequence"/>
</dbReference>
<evidence type="ECO:0000313" key="7">
    <source>
        <dbReference type="EMBL" id="KAG3218940.1"/>
    </source>
</evidence>
<reference evidence="8 9" key="1">
    <citation type="submission" date="2018-01" db="EMBL/GenBank/DDBJ databases">
        <title>Draft genome of the strawberry crown rot pathogen Phytophthora cactorum.</title>
        <authorList>
            <person name="Armitage A.D."/>
            <person name="Lysoe E."/>
            <person name="Nellist C.F."/>
            <person name="Harrison R.J."/>
            <person name="Brurberg M.B."/>
        </authorList>
    </citation>
    <scope>NUCLEOTIDE SEQUENCE [LARGE SCALE GENOMIC DNA]</scope>
    <source>
        <strain evidence="8 9">10300</strain>
    </source>
</reference>
<evidence type="ECO:0000313" key="3">
    <source>
        <dbReference type="EMBL" id="KAG2854589.1"/>
    </source>
</evidence>
<dbReference type="EMBL" id="RCMG01000419">
    <property type="protein sequence ID" value="KAG2854589.1"/>
    <property type="molecule type" value="Genomic_DNA"/>
</dbReference>
<keyword evidence="2" id="KW-0732">Signal</keyword>
<dbReference type="EMBL" id="MJFZ01000410">
    <property type="protein sequence ID" value="RAW29738.1"/>
    <property type="molecule type" value="Genomic_DNA"/>
</dbReference>
<dbReference type="InterPro" id="IPR002200">
    <property type="entry name" value="Elicitin"/>
</dbReference>
<dbReference type="Proteomes" id="UP000251314">
    <property type="component" value="Unassembled WGS sequence"/>
</dbReference>